<accession>A0A0F9M1I2</accession>
<dbReference type="Gene3D" id="1.20.120.10">
    <property type="entry name" value="Cytochrome c/b562"/>
    <property type="match status" value="1"/>
</dbReference>
<keyword evidence="1" id="KW-0732">Signal</keyword>
<reference evidence="2" key="1">
    <citation type="journal article" date="2015" name="Nature">
        <title>Complex archaea that bridge the gap between prokaryotes and eukaryotes.</title>
        <authorList>
            <person name="Spang A."/>
            <person name="Saw J.H."/>
            <person name="Jorgensen S.L."/>
            <person name="Zaremba-Niedzwiedzka K."/>
            <person name="Martijn J."/>
            <person name="Lind A.E."/>
            <person name="van Eijk R."/>
            <person name="Schleper C."/>
            <person name="Guy L."/>
            <person name="Ettema T.J."/>
        </authorList>
    </citation>
    <scope>NUCLEOTIDE SEQUENCE</scope>
</reference>
<dbReference type="Pfam" id="PF07361">
    <property type="entry name" value="Cytochrom_B562"/>
    <property type="match status" value="1"/>
</dbReference>
<dbReference type="EMBL" id="LAZR01005485">
    <property type="protein sequence ID" value="KKM99538.1"/>
    <property type="molecule type" value="Genomic_DNA"/>
</dbReference>
<dbReference type="GO" id="GO:0005506">
    <property type="term" value="F:iron ion binding"/>
    <property type="evidence" value="ECO:0007669"/>
    <property type="project" value="InterPro"/>
</dbReference>
<proteinExistence type="predicted"/>
<dbReference type="GO" id="GO:0022900">
    <property type="term" value="P:electron transport chain"/>
    <property type="evidence" value="ECO:0007669"/>
    <property type="project" value="InterPro"/>
</dbReference>
<evidence type="ECO:0000256" key="1">
    <source>
        <dbReference type="ARBA" id="ARBA00022729"/>
    </source>
</evidence>
<dbReference type="SUPFAM" id="SSF47175">
    <property type="entry name" value="Cytochromes"/>
    <property type="match status" value="1"/>
</dbReference>
<dbReference type="InterPro" id="IPR009155">
    <property type="entry name" value="Cyt_b562"/>
</dbReference>
<sequence length="145" mass="16336">MSIIDTISLLLFIGFFMKYFYLAITLLFSSLVLAEEPVDLEINMKNTGLAYKQAVQATQLSEFNTAIDEFIKLVKVSKTGKFYKKPEQSLQGLDKVIAQAELAKKAANEQGLSAAKEPLKNIDNLRKKYHELHEPPGFFELLFGS</sequence>
<evidence type="ECO:0000313" key="2">
    <source>
        <dbReference type="EMBL" id="KKM99538.1"/>
    </source>
</evidence>
<dbReference type="GO" id="GO:0020037">
    <property type="term" value="F:heme binding"/>
    <property type="evidence" value="ECO:0007669"/>
    <property type="project" value="InterPro"/>
</dbReference>
<dbReference type="GO" id="GO:0009055">
    <property type="term" value="F:electron transfer activity"/>
    <property type="evidence" value="ECO:0007669"/>
    <property type="project" value="InterPro"/>
</dbReference>
<protein>
    <submittedName>
        <fullName evidence="2">Uncharacterized protein</fullName>
    </submittedName>
</protein>
<dbReference type="AlphaFoldDB" id="A0A0F9M1I2"/>
<organism evidence="2">
    <name type="scientific">marine sediment metagenome</name>
    <dbReference type="NCBI Taxonomy" id="412755"/>
    <lineage>
        <taxon>unclassified sequences</taxon>
        <taxon>metagenomes</taxon>
        <taxon>ecological metagenomes</taxon>
    </lineage>
</organism>
<dbReference type="GO" id="GO:0042597">
    <property type="term" value="C:periplasmic space"/>
    <property type="evidence" value="ECO:0007669"/>
    <property type="project" value="InterPro"/>
</dbReference>
<gene>
    <name evidence="2" type="ORF">LCGC14_1146810</name>
</gene>
<name>A0A0F9M1I2_9ZZZZ</name>
<comment type="caution">
    <text evidence="2">The sequence shown here is derived from an EMBL/GenBank/DDBJ whole genome shotgun (WGS) entry which is preliminary data.</text>
</comment>
<dbReference type="InterPro" id="IPR010980">
    <property type="entry name" value="Cyt_c/b562"/>
</dbReference>